<dbReference type="Pfam" id="PF08928">
    <property type="entry name" value="PoNi_N"/>
    <property type="match status" value="1"/>
</dbReference>
<dbReference type="InterPro" id="IPR015024">
    <property type="entry name" value="PoNi_N"/>
</dbReference>
<dbReference type="Gene3D" id="1.10.3920.10">
    <property type="entry name" value="PA2201 C-terminal domain-like"/>
    <property type="match status" value="1"/>
</dbReference>
<sequence>MLRDQRKTKEFFDHWIRFDETQMRKTEARLDSGAIDRTEGRVIAAYHQFDGVLRRVIMRYSRGDALADLRGDVALLLSMSEQVLKYCDALPPEQQSVRTIYEQLSFDSYIDWFWWLSLAVCLDMGREHVLRVLELIGNAGQDTLLDRIAVRLGEERTVGANLKFPKQYGTLLQALAAPSREQQTNFARTFLDGWYDGCSHAAWHENHSGEDTGYIGYWCFELALVVKLFDIDDASFRDNPYYPADLVRGP</sequence>
<dbReference type="EMBL" id="CAJNBK010000021">
    <property type="protein sequence ID" value="CAE6806637.1"/>
    <property type="molecule type" value="Genomic_DNA"/>
</dbReference>
<dbReference type="InterPro" id="IPR015025">
    <property type="entry name" value="PoNi_C"/>
</dbReference>
<dbReference type="SUPFAM" id="SSF140731">
    <property type="entry name" value="PA2201 C-terminal domain-like"/>
    <property type="match status" value="1"/>
</dbReference>
<evidence type="ECO:0000259" key="1">
    <source>
        <dbReference type="Pfam" id="PF08928"/>
    </source>
</evidence>
<evidence type="ECO:0000313" key="3">
    <source>
        <dbReference type="EMBL" id="CAE6806637.1"/>
    </source>
</evidence>
<gene>
    <name evidence="3" type="ORF">R69888_05464</name>
</gene>
<comment type="caution">
    <text evidence="3">The sequence shown here is derived from an EMBL/GenBank/DDBJ whole genome shotgun (WGS) entry which is preliminary data.</text>
</comment>
<dbReference type="RefSeq" id="WP_211614817.1">
    <property type="nucleotide sequence ID" value="NZ_CAJNBK010000021.1"/>
</dbReference>
<proteinExistence type="predicted"/>
<evidence type="ECO:0008006" key="5">
    <source>
        <dbReference type="Google" id="ProtNLM"/>
    </source>
</evidence>
<accession>A0ABM8SG69</accession>
<evidence type="ECO:0000313" key="4">
    <source>
        <dbReference type="Proteomes" id="UP000672526"/>
    </source>
</evidence>
<name>A0ABM8SG69_9BURK</name>
<feature type="domain" description="PoNi N-terminal" evidence="1">
    <location>
        <begin position="3"/>
        <end position="128"/>
    </location>
</feature>
<reference evidence="3 4" key="1">
    <citation type="submission" date="2021-02" db="EMBL/GenBank/DDBJ databases">
        <authorList>
            <person name="Vanwijnsberghe S."/>
        </authorList>
    </citation>
    <scope>NUCLEOTIDE SEQUENCE [LARGE SCALE GENOMIC DNA]</scope>
    <source>
        <strain evidence="3 4">LMG 31837</strain>
    </source>
</reference>
<feature type="domain" description="PoNi C-terminal" evidence="2">
    <location>
        <begin position="141"/>
        <end position="246"/>
    </location>
</feature>
<organism evidence="3 4">
    <name type="scientific">Paraburkholderia haematera</name>
    <dbReference type="NCBI Taxonomy" id="2793077"/>
    <lineage>
        <taxon>Bacteria</taxon>
        <taxon>Pseudomonadati</taxon>
        <taxon>Pseudomonadota</taxon>
        <taxon>Betaproteobacteria</taxon>
        <taxon>Burkholderiales</taxon>
        <taxon>Burkholderiaceae</taxon>
        <taxon>Paraburkholderia</taxon>
    </lineage>
</organism>
<protein>
    <recommendedName>
        <fullName evidence="5">PoNi C-terminal domain-containing protein</fullName>
    </recommendedName>
</protein>
<dbReference type="Pfam" id="PF08929">
    <property type="entry name" value="PoNi_C"/>
    <property type="match status" value="1"/>
</dbReference>
<dbReference type="Proteomes" id="UP000672526">
    <property type="component" value="Unassembled WGS sequence"/>
</dbReference>
<evidence type="ECO:0000259" key="2">
    <source>
        <dbReference type="Pfam" id="PF08929"/>
    </source>
</evidence>
<dbReference type="InterPro" id="IPR028983">
    <property type="entry name" value="PA2201-like_C"/>
</dbReference>
<keyword evidence="4" id="KW-1185">Reference proteome</keyword>